<dbReference type="KEGG" id="hsn:DV733_08185"/>
<organism evidence="2 3">
    <name type="scientific">Halapricum salinum</name>
    <dbReference type="NCBI Taxonomy" id="1457250"/>
    <lineage>
        <taxon>Archaea</taxon>
        <taxon>Methanobacteriati</taxon>
        <taxon>Methanobacteriota</taxon>
        <taxon>Stenosarchaea group</taxon>
        <taxon>Halobacteria</taxon>
        <taxon>Halobacteriales</taxon>
        <taxon>Haloarculaceae</taxon>
        <taxon>Halapricum</taxon>
    </lineage>
</organism>
<feature type="compositionally biased region" description="Polar residues" evidence="1">
    <location>
        <begin position="81"/>
        <end position="95"/>
    </location>
</feature>
<evidence type="ECO:0000313" key="3">
    <source>
        <dbReference type="Proteomes" id="UP000296706"/>
    </source>
</evidence>
<accession>A0A4D6HDV1</accession>
<evidence type="ECO:0000313" key="2">
    <source>
        <dbReference type="EMBL" id="QCC51222.1"/>
    </source>
</evidence>
<evidence type="ECO:0000256" key="1">
    <source>
        <dbReference type="SAM" id="MobiDB-lite"/>
    </source>
</evidence>
<reference evidence="2 3" key="1">
    <citation type="journal article" date="2019" name="Nat. Commun.">
        <title>A new type of DNA phosphorothioation-based antiviral system in archaea.</title>
        <authorList>
            <person name="Xiong L."/>
            <person name="Liu S."/>
            <person name="Chen S."/>
            <person name="Xiao Y."/>
            <person name="Zhu B."/>
            <person name="Gao Y."/>
            <person name="Zhang Y."/>
            <person name="Chen B."/>
            <person name="Luo J."/>
            <person name="Deng Z."/>
            <person name="Chen X."/>
            <person name="Wang L."/>
            <person name="Chen S."/>
        </authorList>
    </citation>
    <scope>NUCLEOTIDE SEQUENCE [LARGE SCALE GENOMIC DNA]</scope>
    <source>
        <strain evidence="2 3">CBA1105</strain>
    </source>
</reference>
<dbReference type="EMBL" id="CP031310">
    <property type="protein sequence ID" value="QCC51222.1"/>
    <property type="molecule type" value="Genomic_DNA"/>
</dbReference>
<dbReference type="Proteomes" id="UP000296706">
    <property type="component" value="Chromosome"/>
</dbReference>
<sequence>MRADATDNVGLESFDNRSEAVRDSTLSVGSVVDPFLVVGPDDTVFERRATDREDATVPKSDERDSVDRLRSAARLPAATGRGSSTAIVSSEDSTG</sequence>
<feature type="region of interest" description="Disordered" evidence="1">
    <location>
        <begin position="47"/>
        <end position="95"/>
    </location>
</feature>
<keyword evidence="3" id="KW-1185">Reference proteome</keyword>
<proteinExistence type="predicted"/>
<feature type="compositionally biased region" description="Basic and acidic residues" evidence="1">
    <location>
        <begin position="47"/>
        <end position="70"/>
    </location>
</feature>
<gene>
    <name evidence="2" type="ORF">DV733_08185</name>
</gene>
<dbReference type="AlphaFoldDB" id="A0A4D6HDV1"/>
<name>A0A4D6HDV1_9EURY</name>
<protein>
    <submittedName>
        <fullName evidence="2">Uncharacterized protein</fullName>
    </submittedName>
</protein>